<dbReference type="AlphaFoldDB" id="A0A432ZGJ8"/>
<feature type="transmembrane region" description="Helical" evidence="9">
    <location>
        <begin position="111"/>
        <end position="132"/>
    </location>
</feature>
<keyword evidence="6 9" id="KW-0378">Hydrolase</keyword>
<sequence>MDKVRNAVLPNDTLKKRASGLRYLWVTVLLVVIDQLTKVWVAAEYELYESRAVIDGLFNFTYVHNYGAAFSFLSDSGGWQRWLFTAIAIAISAVLLIWLRRNPVNFWRQNLSFALILSGAIGNVADRLMYGYVIDFLDVHYQGWHWPAFNVADMAITIGAALMLFEAFVDNRRDDEENSK</sequence>
<dbReference type="PANTHER" id="PTHR33695:SF1">
    <property type="entry name" value="LIPOPROTEIN SIGNAL PEPTIDASE"/>
    <property type="match status" value="1"/>
</dbReference>
<dbReference type="NCBIfam" id="TIGR00077">
    <property type="entry name" value="lspA"/>
    <property type="match status" value="1"/>
</dbReference>
<keyword evidence="12" id="KW-1185">Reference proteome</keyword>
<evidence type="ECO:0000256" key="3">
    <source>
        <dbReference type="ARBA" id="ARBA00022670"/>
    </source>
</evidence>
<keyword evidence="5 9" id="KW-0064">Aspartyl protease</keyword>
<evidence type="ECO:0000313" key="11">
    <source>
        <dbReference type="EMBL" id="RUO77049.1"/>
    </source>
</evidence>
<comment type="function">
    <text evidence="9">This protein specifically catalyzes the removal of signal peptides from prolipoproteins.</text>
</comment>
<comment type="subcellular location">
    <subcellularLocation>
        <location evidence="9">Cell membrane</location>
        <topology evidence="9">Multi-pass membrane protein</topology>
    </subcellularLocation>
</comment>
<comment type="similarity">
    <text evidence="1 9 10">Belongs to the peptidase A8 family.</text>
</comment>
<keyword evidence="3 9" id="KW-0645">Protease</keyword>
<keyword evidence="11" id="KW-0449">Lipoprotein</keyword>
<dbReference type="UniPathway" id="UPA00665"/>
<feature type="transmembrane region" description="Helical" evidence="9">
    <location>
        <begin position="144"/>
        <end position="165"/>
    </location>
</feature>
<dbReference type="GO" id="GO:0005886">
    <property type="term" value="C:plasma membrane"/>
    <property type="evidence" value="ECO:0007669"/>
    <property type="project" value="UniProtKB-SubCell"/>
</dbReference>
<evidence type="ECO:0000256" key="9">
    <source>
        <dbReference type="HAMAP-Rule" id="MF_00161"/>
    </source>
</evidence>
<evidence type="ECO:0000256" key="8">
    <source>
        <dbReference type="ARBA" id="ARBA00023136"/>
    </source>
</evidence>
<dbReference type="OrthoDB" id="9810259at2"/>
<dbReference type="Proteomes" id="UP000287908">
    <property type="component" value="Unassembled WGS sequence"/>
</dbReference>
<reference evidence="11 12" key="1">
    <citation type="journal article" date="2011" name="Front. Microbiol.">
        <title>Genomic signatures of strain selection and enhancement in Bacillus atrophaeus var. globigii, a historical biowarfare simulant.</title>
        <authorList>
            <person name="Gibbons H.S."/>
            <person name="Broomall S.M."/>
            <person name="McNew L.A."/>
            <person name="Daligault H."/>
            <person name="Chapman C."/>
            <person name="Bruce D."/>
            <person name="Karavis M."/>
            <person name="Krepps M."/>
            <person name="McGregor P.A."/>
            <person name="Hong C."/>
            <person name="Park K.H."/>
            <person name="Akmal A."/>
            <person name="Feldman A."/>
            <person name="Lin J.S."/>
            <person name="Chang W.E."/>
            <person name="Higgs B.W."/>
            <person name="Demirev P."/>
            <person name="Lindquist J."/>
            <person name="Liem A."/>
            <person name="Fochler E."/>
            <person name="Read T.D."/>
            <person name="Tapia R."/>
            <person name="Johnson S."/>
            <person name="Bishop-Lilly K.A."/>
            <person name="Detter C."/>
            <person name="Han C."/>
            <person name="Sozhamannan S."/>
            <person name="Rosenzweig C.N."/>
            <person name="Skowronski E.W."/>
        </authorList>
    </citation>
    <scope>NUCLEOTIDE SEQUENCE [LARGE SCALE GENOMIC DNA]</scope>
    <source>
        <strain evidence="11 12">CL-SP19</strain>
    </source>
</reference>
<keyword evidence="7 9" id="KW-1133">Transmembrane helix</keyword>
<dbReference type="EMBL" id="PIQF01000001">
    <property type="protein sequence ID" value="RUO77049.1"/>
    <property type="molecule type" value="Genomic_DNA"/>
</dbReference>
<evidence type="ECO:0000313" key="12">
    <source>
        <dbReference type="Proteomes" id="UP000287908"/>
    </source>
</evidence>
<evidence type="ECO:0000256" key="10">
    <source>
        <dbReference type="RuleBase" id="RU004181"/>
    </source>
</evidence>
<keyword evidence="8 9" id="KW-0472">Membrane</keyword>
<accession>A0A432ZGJ8</accession>
<dbReference type="GO" id="GO:0006508">
    <property type="term" value="P:proteolysis"/>
    <property type="evidence" value="ECO:0007669"/>
    <property type="project" value="UniProtKB-KW"/>
</dbReference>
<feature type="active site" evidence="9">
    <location>
        <position position="153"/>
    </location>
</feature>
<evidence type="ECO:0000256" key="2">
    <source>
        <dbReference type="ARBA" id="ARBA00022475"/>
    </source>
</evidence>
<evidence type="ECO:0000256" key="1">
    <source>
        <dbReference type="ARBA" id="ARBA00006139"/>
    </source>
</evidence>
<proteinExistence type="inferred from homology"/>
<evidence type="ECO:0000256" key="6">
    <source>
        <dbReference type="ARBA" id="ARBA00022801"/>
    </source>
</evidence>
<dbReference type="PRINTS" id="PR00781">
    <property type="entry name" value="LIPOSIGPTASE"/>
</dbReference>
<evidence type="ECO:0000256" key="7">
    <source>
        <dbReference type="ARBA" id="ARBA00022989"/>
    </source>
</evidence>
<name>A0A432ZGJ8_9GAMM</name>
<dbReference type="InterPro" id="IPR001872">
    <property type="entry name" value="Peptidase_A8"/>
</dbReference>
<comment type="caution">
    <text evidence="11">The sequence shown here is derived from an EMBL/GenBank/DDBJ whole genome shotgun (WGS) entry which is preliminary data.</text>
</comment>
<dbReference type="EC" id="3.4.23.36" evidence="9"/>
<dbReference type="PANTHER" id="PTHR33695">
    <property type="entry name" value="LIPOPROTEIN SIGNAL PEPTIDASE"/>
    <property type="match status" value="1"/>
</dbReference>
<feature type="transmembrane region" description="Helical" evidence="9">
    <location>
        <begin position="21"/>
        <end position="41"/>
    </location>
</feature>
<dbReference type="GO" id="GO:0004190">
    <property type="term" value="F:aspartic-type endopeptidase activity"/>
    <property type="evidence" value="ECO:0007669"/>
    <property type="project" value="UniProtKB-UniRule"/>
</dbReference>
<evidence type="ECO:0000256" key="4">
    <source>
        <dbReference type="ARBA" id="ARBA00022692"/>
    </source>
</evidence>
<gene>
    <name evidence="9" type="primary">lspA</name>
    <name evidence="11" type="ORF">CWI81_00660</name>
</gene>
<comment type="catalytic activity">
    <reaction evidence="9">
        <text>Release of signal peptides from bacterial membrane prolipoproteins. Hydrolyzes -Xaa-Yaa-Zaa-|-(S,diacylglyceryl)Cys-, in which Xaa is hydrophobic (preferably Leu), and Yaa (Ala or Ser) and Zaa (Gly or Ala) have small, neutral side chains.</text>
        <dbReference type="EC" id="3.4.23.36"/>
    </reaction>
</comment>
<keyword evidence="4 9" id="KW-0812">Transmembrane</keyword>
<dbReference type="Pfam" id="PF01252">
    <property type="entry name" value="Peptidase_A8"/>
    <property type="match status" value="1"/>
</dbReference>
<feature type="transmembrane region" description="Helical" evidence="9">
    <location>
        <begin position="79"/>
        <end position="99"/>
    </location>
</feature>
<protein>
    <recommendedName>
        <fullName evidence="9">Lipoprotein signal peptidase</fullName>
        <ecNumber evidence="9">3.4.23.36</ecNumber>
    </recommendedName>
    <alternativeName>
        <fullName evidence="9">Prolipoprotein signal peptidase</fullName>
    </alternativeName>
    <alternativeName>
        <fullName evidence="9">Signal peptidase II</fullName>
        <shortName evidence="9">SPase II</shortName>
    </alternativeName>
</protein>
<evidence type="ECO:0000256" key="5">
    <source>
        <dbReference type="ARBA" id="ARBA00022750"/>
    </source>
</evidence>
<keyword evidence="2 9" id="KW-1003">Cell membrane</keyword>
<dbReference type="HAMAP" id="MF_00161">
    <property type="entry name" value="LspA"/>
    <property type="match status" value="1"/>
</dbReference>
<feature type="active site" evidence="9">
    <location>
        <position position="135"/>
    </location>
</feature>
<comment type="pathway">
    <text evidence="9">Protein modification; lipoprotein biosynthesis (signal peptide cleavage).</text>
</comment>
<organism evidence="11 12">
    <name type="scientific">Idiomarina seosinensis</name>
    <dbReference type="NCBI Taxonomy" id="281739"/>
    <lineage>
        <taxon>Bacteria</taxon>
        <taxon>Pseudomonadati</taxon>
        <taxon>Pseudomonadota</taxon>
        <taxon>Gammaproteobacteria</taxon>
        <taxon>Alteromonadales</taxon>
        <taxon>Idiomarinaceae</taxon>
        <taxon>Idiomarina</taxon>
    </lineage>
</organism>